<dbReference type="Pfam" id="PF05437">
    <property type="entry name" value="AzlD"/>
    <property type="match status" value="1"/>
</dbReference>
<reference evidence="2" key="1">
    <citation type="submission" date="2023-07" db="EMBL/GenBank/DDBJ databases">
        <title>30 novel species of actinomycetes from the DSMZ collection.</title>
        <authorList>
            <person name="Nouioui I."/>
        </authorList>
    </citation>
    <scope>NUCLEOTIDE SEQUENCE [LARGE SCALE GENOMIC DNA]</scope>
    <source>
        <strain evidence="2">DSM 45834</strain>
    </source>
</reference>
<name>A0ABU2N527_9PSEU</name>
<dbReference type="InterPro" id="IPR008407">
    <property type="entry name" value="Brnchd-chn_aa_trnsp_AzlD"/>
</dbReference>
<gene>
    <name evidence="1" type="ORF">RM445_05750</name>
</gene>
<organism evidence="1 2">
    <name type="scientific">Pseudonocardia charpentierae</name>
    <dbReference type="NCBI Taxonomy" id="3075545"/>
    <lineage>
        <taxon>Bacteria</taxon>
        <taxon>Bacillati</taxon>
        <taxon>Actinomycetota</taxon>
        <taxon>Actinomycetes</taxon>
        <taxon>Pseudonocardiales</taxon>
        <taxon>Pseudonocardiaceae</taxon>
        <taxon>Pseudonocardia</taxon>
    </lineage>
</organism>
<dbReference type="Proteomes" id="UP001183202">
    <property type="component" value="Unassembled WGS sequence"/>
</dbReference>
<evidence type="ECO:0000313" key="1">
    <source>
        <dbReference type="EMBL" id="MDT0349027.1"/>
    </source>
</evidence>
<proteinExistence type="predicted"/>
<sequence>MTALAVTVAITVALRAVPFAVKNAVAGSALLADVGRWMPLGAITVLAVYCLAQIDLTTPTRGLPELAGVAVTVAAHR</sequence>
<accession>A0ABU2N527</accession>
<dbReference type="RefSeq" id="WP_311554998.1">
    <property type="nucleotide sequence ID" value="NZ_JAVREJ010000003.1"/>
</dbReference>
<evidence type="ECO:0000313" key="2">
    <source>
        <dbReference type="Proteomes" id="UP001183202"/>
    </source>
</evidence>
<dbReference type="EMBL" id="JAVREJ010000003">
    <property type="protein sequence ID" value="MDT0349027.1"/>
    <property type="molecule type" value="Genomic_DNA"/>
</dbReference>
<comment type="caution">
    <text evidence="1">The sequence shown here is derived from an EMBL/GenBank/DDBJ whole genome shotgun (WGS) entry which is preliminary data.</text>
</comment>
<protein>
    <submittedName>
        <fullName evidence="1">AzlD domain-containing protein</fullName>
    </submittedName>
</protein>
<keyword evidence="2" id="KW-1185">Reference proteome</keyword>